<evidence type="ECO:0000313" key="6">
    <source>
        <dbReference type="Proteomes" id="UP000095767"/>
    </source>
</evidence>
<dbReference type="GO" id="GO:0046872">
    <property type="term" value="F:metal ion binding"/>
    <property type="evidence" value="ECO:0007669"/>
    <property type="project" value="UniProtKB-KW"/>
</dbReference>
<comment type="caution">
    <text evidence="5">The sequence shown here is derived from an EMBL/GenBank/DDBJ whole genome shotgun (WGS) entry which is preliminary data.</text>
</comment>
<feature type="domain" description="FLZ-type" evidence="4">
    <location>
        <begin position="95"/>
        <end position="122"/>
    </location>
</feature>
<keyword evidence="6" id="KW-1185">Reference proteome</keyword>
<dbReference type="EMBL" id="LWDX02057458">
    <property type="protein sequence ID" value="OEL18188.1"/>
    <property type="molecule type" value="Genomic_DNA"/>
</dbReference>
<evidence type="ECO:0000256" key="2">
    <source>
        <dbReference type="ARBA" id="ARBA00022723"/>
    </source>
</evidence>
<feature type="transmembrane region" description="Helical" evidence="3">
    <location>
        <begin position="20"/>
        <end position="43"/>
    </location>
</feature>
<name>A0A1E5UZD3_9POAL</name>
<dbReference type="OrthoDB" id="687441at2759"/>
<proteinExistence type="inferred from homology"/>
<accession>A0A1E5UZD3</accession>
<keyword evidence="3" id="KW-1133">Transmembrane helix</keyword>
<keyword evidence="3" id="KW-0472">Membrane</keyword>
<protein>
    <recommendedName>
        <fullName evidence="4">FLZ-type domain-containing protein</fullName>
    </recommendedName>
</protein>
<organism evidence="5 6">
    <name type="scientific">Dichanthelium oligosanthes</name>
    <dbReference type="NCBI Taxonomy" id="888268"/>
    <lineage>
        <taxon>Eukaryota</taxon>
        <taxon>Viridiplantae</taxon>
        <taxon>Streptophyta</taxon>
        <taxon>Embryophyta</taxon>
        <taxon>Tracheophyta</taxon>
        <taxon>Spermatophyta</taxon>
        <taxon>Magnoliopsida</taxon>
        <taxon>Liliopsida</taxon>
        <taxon>Poales</taxon>
        <taxon>Poaceae</taxon>
        <taxon>PACMAD clade</taxon>
        <taxon>Panicoideae</taxon>
        <taxon>Panicodae</taxon>
        <taxon>Paniceae</taxon>
        <taxon>Dichantheliinae</taxon>
        <taxon>Dichanthelium</taxon>
    </lineage>
</organism>
<evidence type="ECO:0000256" key="1">
    <source>
        <dbReference type="ARBA" id="ARBA00009374"/>
    </source>
</evidence>
<evidence type="ECO:0000259" key="4">
    <source>
        <dbReference type="Pfam" id="PF04570"/>
    </source>
</evidence>
<comment type="similarity">
    <text evidence="1">Belongs to the FLZ family.</text>
</comment>
<reference evidence="5 6" key="1">
    <citation type="submission" date="2016-09" db="EMBL/GenBank/DDBJ databases">
        <title>The draft genome of Dichanthelium oligosanthes: A C3 panicoid grass species.</title>
        <authorList>
            <person name="Studer A.J."/>
            <person name="Schnable J.C."/>
            <person name="Brutnell T.P."/>
        </authorList>
    </citation>
    <scope>NUCLEOTIDE SEQUENCE [LARGE SCALE GENOMIC DNA]</scope>
    <source>
        <strain evidence="6">cv. Kellogg 1175</strain>
        <tissue evidence="5">Leaf</tissue>
    </source>
</reference>
<keyword evidence="2" id="KW-0479">Metal-binding</keyword>
<sequence>MPMQGSSRLLSPIPYEKKRFVGAFTIGVPCILETCAGLIVALMEPADASAAYPRPRVAKSIGTSARDITLALSAKLCSVTSRIEFHVDNKSLPVTCNSCCRKISGNTIYMYTSLGFCSMDCRYVYHLGVVDKRLAMAVMGGCGIVTRMAASKASKARQVSYRRPTFFT</sequence>
<dbReference type="AlphaFoldDB" id="A0A1E5UZD3"/>
<evidence type="ECO:0000256" key="3">
    <source>
        <dbReference type="SAM" id="Phobius"/>
    </source>
</evidence>
<dbReference type="InterPro" id="IPR007650">
    <property type="entry name" value="Zf-FLZ_dom"/>
</dbReference>
<dbReference type="Proteomes" id="UP000095767">
    <property type="component" value="Unassembled WGS sequence"/>
</dbReference>
<keyword evidence="3" id="KW-0812">Transmembrane</keyword>
<evidence type="ECO:0000313" key="5">
    <source>
        <dbReference type="EMBL" id="OEL18188.1"/>
    </source>
</evidence>
<dbReference type="Pfam" id="PF04570">
    <property type="entry name" value="zf-FLZ"/>
    <property type="match status" value="1"/>
</dbReference>
<gene>
    <name evidence="5" type="ORF">BAE44_0020793</name>
</gene>